<dbReference type="InterPro" id="IPR011650">
    <property type="entry name" value="Peptidase_M20_dimer"/>
</dbReference>
<sequence>MNNTTFSDLIEAIQDDVITWRRYLHTYPELSFQEERTARFIYETLQTFDNLEISRPTKTSVMARLIGKRPGKVLAIRADIDALPIKEETSLSFSSQNPGVMHACGHDGHTAILLGTAKILSTLQDQLKGEVRFLFQHAEELAPGGAEEMVQAGVMDGVDMVIGAHLWSPLETGKIGVAAGPVMASPDTFTITINGQGGHAGLPHQTVDAIAIGAQVVSNLQHIVSRNVDPLDTLVLSITKFAGGTAMNIISGSVEIAGTVRLFSTELRPVVTELMERVVKGITEAHGATYHFEYMEGPAPVVNDYEVTQIIEETVREQWGEEALVLVKPNMGAEDFSAFLQKAPGTYFFTGSGNKEKGTDYPHHHPRFDIDENALSNGINMFVHATFKLLD</sequence>
<name>A0A544T8R5_9BACI</name>
<feature type="domain" description="Peptidase M20 dimerisation" evidence="3">
    <location>
        <begin position="188"/>
        <end position="280"/>
    </location>
</feature>
<keyword evidence="1 4" id="KW-0378">Hydrolase</keyword>
<comment type="caution">
    <text evidence="4">The sequence shown here is derived from an EMBL/GenBank/DDBJ whole genome shotgun (WGS) entry which is preliminary data.</text>
</comment>
<dbReference type="OrthoDB" id="9776731at2"/>
<dbReference type="InterPro" id="IPR017439">
    <property type="entry name" value="Amidohydrolase"/>
</dbReference>
<feature type="binding site" evidence="2">
    <location>
        <position position="106"/>
    </location>
    <ligand>
        <name>Mn(2+)</name>
        <dbReference type="ChEBI" id="CHEBI:29035"/>
        <label>2</label>
    </ligand>
</feature>
<dbReference type="Pfam" id="PF01546">
    <property type="entry name" value="Peptidase_M20"/>
    <property type="match status" value="1"/>
</dbReference>
<dbReference type="PANTHER" id="PTHR11014:SF63">
    <property type="entry name" value="METALLOPEPTIDASE, PUTATIVE (AFU_ORTHOLOGUE AFUA_6G09600)-RELATED"/>
    <property type="match status" value="1"/>
</dbReference>
<dbReference type="InterPro" id="IPR002933">
    <property type="entry name" value="Peptidase_M20"/>
</dbReference>
<gene>
    <name evidence="4" type="ORF">FG383_12235</name>
</gene>
<feature type="binding site" evidence="2">
    <location>
        <position position="140"/>
    </location>
    <ligand>
        <name>Mn(2+)</name>
        <dbReference type="ChEBI" id="CHEBI:29035"/>
        <label>2</label>
    </ligand>
</feature>
<proteinExistence type="predicted"/>
<evidence type="ECO:0000256" key="2">
    <source>
        <dbReference type="PIRSR" id="PIRSR005962-1"/>
    </source>
</evidence>
<dbReference type="Gene3D" id="3.30.70.360">
    <property type="match status" value="1"/>
</dbReference>
<keyword evidence="2" id="KW-0479">Metal-binding</keyword>
<evidence type="ECO:0000313" key="4">
    <source>
        <dbReference type="EMBL" id="TQR13758.1"/>
    </source>
</evidence>
<dbReference type="Proteomes" id="UP000318937">
    <property type="component" value="Unassembled WGS sequence"/>
</dbReference>
<reference evidence="4 5" key="1">
    <citation type="submission" date="2019-05" db="EMBL/GenBank/DDBJ databases">
        <title>Psychrobacillus vulpis sp. nov., a new species isolated from feces of a red fox that inhabits in The Tablas de Daimiel Natural Park, Albacete, Spain.</title>
        <authorList>
            <person name="Rodriguez M."/>
            <person name="Reina J.C."/>
            <person name="Bejar V."/>
            <person name="Llamas I."/>
        </authorList>
    </citation>
    <scope>NUCLEOTIDE SEQUENCE [LARGE SCALE GENOMIC DNA]</scope>
    <source>
        <strain evidence="4 5">NHI-2</strain>
    </source>
</reference>
<dbReference type="CDD" id="cd08021">
    <property type="entry name" value="M20_Acy1_YhaA-like"/>
    <property type="match status" value="1"/>
</dbReference>
<keyword evidence="2" id="KW-0464">Manganese</keyword>
<dbReference type="FunFam" id="3.30.70.360:FF:000001">
    <property type="entry name" value="N-acetyldiaminopimelate deacetylase"/>
    <property type="match status" value="1"/>
</dbReference>
<dbReference type="RefSeq" id="WP_142607672.1">
    <property type="nucleotide sequence ID" value="NZ_VDGG01000023.1"/>
</dbReference>
<dbReference type="SUPFAM" id="SSF53187">
    <property type="entry name" value="Zn-dependent exopeptidases"/>
    <property type="match status" value="1"/>
</dbReference>
<feature type="binding site" evidence="2">
    <location>
        <position position="364"/>
    </location>
    <ligand>
        <name>Mn(2+)</name>
        <dbReference type="ChEBI" id="CHEBI:29035"/>
        <label>2</label>
    </ligand>
</feature>
<dbReference type="EMBL" id="VDGG01000023">
    <property type="protein sequence ID" value="TQR13758.1"/>
    <property type="molecule type" value="Genomic_DNA"/>
</dbReference>
<evidence type="ECO:0000256" key="1">
    <source>
        <dbReference type="ARBA" id="ARBA00022801"/>
    </source>
</evidence>
<accession>A0A544T8R5</accession>
<dbReference type="AlphaFoldDB" id="A0A544T8R5"/>
<dbReference type="InterPro" id="IPR036264">
    <property type="entry name" value="Bact_exopeptidase_dim_dom"/>
</dbReference>
<evidence type="ECO:0000259" key="3">
    <source>
        <dbReference type="Pfam" id="PF07687"/>
    </source>
</evidence>
<dbReference type="SUPFAM" id="SSF55031">
    <property type="entry name" value="Bacterial exopeptidase dimerisation domain"/>
    <property type="match status" value="1"/>
</dbReference>
<dbReference type="GO" id="GO:0019877">
    <property type="term" value="P:diaminopimelate biosynthetic process"/>
    <property type="evidence" value="ECO:0007669"/>
    <property type="project" value="UniProtKB-ARBA"/>
</dbReference>
<feature type="binding site" evidence="2">
    <location>
        <position position="104"/>
    </location>
    <ligand>
        <name>Mn(2+)</name>
        <dbReference type="ChEBI" id="CHEBI:29035"/>
        <label>2</label>
    </ligand>
</feature>
<dbReference type="NCBIfam" id="TIGR01891">
    <property type="entry name" value="amidohydrolases"/>
    <property type="match status" value="1"/>
</dbReference>
<organism evidence="4 5">
    <name type="scientific">Psychrobacillus soli</name>
    <dbReference type="NCBI Taxonomy" id="1543965"/>
    <lineage>
        <taxon>Bacteria</taxon>
        <taxon>Bacillati</taxon>
        <taxon>Bacillota</taxon>
        <taxon>Bacilli</taxon>
        <taxon>Bacillales</taxon>
        <taxon>Bacillaceae</taxon>
        <taxon>Psychrobacillus</taxon>
    </lineage>
</organism>
<dbReference type="PIRSF" id="PIRSF005962">
    <property type="entry name" value="Pept_M20D_amidohydro"/>
    <property type="match status" value="1"/>
</dbReference>
<comment type="cofactor">
    <cofactor evidence="2">
        <name>Mn(2+)</name>
        <dbReference type="ChEBI" id="CHEBI:29035"/>
    </cofactor>
    <text evidence="2">The Mn(2+) ion enhances activity.</text>
</comment>
<evidence type="ECO:0000313" key="5">
    <source>
        <dbReference type="Proteomes" id="UP000318937"/>
    </source>
</evidence>
<dbReference type="GO" id="GO:0050118">
    <property type="term" value="F:N-acetyldiaminopimelate deacetylase activity"/>
    <property type="evidence" value="ECO:0007669"/>
    <property type="project" value="UniProtKB-ARBA"/>
</dbReference>
<dbReference type="GO" id="GO:0046872">
    <property type="term" value="F:metal ion binding"/>
    <property type="evidence" value="ECO:0007669"/>
    <property type="project" value="UniProtKB-KW"/>
</dbReference>
<protein>
    <submittedName>
        <fullName evidence="4">Amidohydrolase</fullName>
    </submittedName>
</protein>
<feature type="binding site" evidence="2">
    <location>
        <position position="165"/>
    </location>
    <ligand>
        <name>Mn(2+)</name>
        <dbReference type="ChEBI" id="CHEBI:29035"/>
        <label>2</label>
    </ligand>
</feature>
<keyword evidence="5" id="KW-1185">Reference proteome</keyword>
<dbReference type="PANTHER" id="PTHR11014">
    <property type="entry name" value="PEPTIDASE M20 FAMILY MEMBER"/>
    <property type="match status" value="1"/>
</dbReference>
<dbReference type="Pfam" id="PF07687">
    <property type="entry name" value="M20_dimer"/>
    <property type="match status" value="1"/>
</dbReference>
<dbReference type="Gene3D" id="3.40.630.10">
    <property type="entry name" value="Zn peptidases"/>
    <property type="match status" value="1"/>
</dbReference>